<comment type="caution">
    <text evidence="1">The sequence shown here is derived from an EMBL/GenBank/DDBJ whole genome shotgun (WGS) entry which is preliminary data.</text>
</comment>
<name>A0A482WIP7_LAOST</name>
<dbReference type="InParanoid" id="A0A482WIP7"/>
<gene>
    <name evidence="1" type="ORF">LSTR_LSTR014657</name>
</gene>
<dbReference type="EMBL" id="QKKF02034159">
    <property type="protein sequence ID" value="RZF33394.1"/>
    <property type="molecule type" value="Genomic_DNA"/>
</dbReference>
<keyword evidence="2" id="KW-1185">Reference proteome</keyword>
<protein>
    <submittedName>
        <fullName evidence="1">Uncharacterized protein</fullName>
    </submittedName>
</protein>
<organism evidence="1 2">
    <name type="scientific">Laodelphax striatellus</name>
    <name type="common">Small brown planthopper</name>
    <name type="synonym">Delphax striatella</name>
    <dbReference type="NCBI Taxonomy" id="195883"/>
    <lineage>
        <taxon>Eukaryota</taxon>
        <taxon>Metazoa</taxon>
        <taxon>Ecdysozoa</taxon>
        <taxon>Arthropoda</taxon>
        <taxon>Hexapoda</taxon>
        <taxon>Insecta</taxon>
        <taxon>Pterygota</taxon>
        <taxon>Neoptera</taxon>
        <taxon>Paraneoptera</taxon>
        <taxon>Hemiptera</taxon>
        <taxon>Auchenorrhyncha</taxon>
        <taxon>Fulgoroidea</taxon>
        <taxon>Delphacidae</taxon>
        <taxon>Criomorphinae</taxon>
        <taxon>Laodelphax</taxon>
    </lineage>
</organism>
<evidence type="ECO:0000313" key="2">
    <source>
        <dbReference type="Proteomes" id="UP000291343"/>
    </source>
</evidence>
<proteinExistence type="predicted"/>
<reference evidence="1 2" key="1">
    <citation type="journal article" date="2017" name="Gigascience">
        <title>Genome sequence of the small brown planthopper, Laodelphax striatellus.</title>
        <authorList>
            <person name="Zhu J."/>
            <person name="Jiang F."/>
            <person name="Wang X."/>
            <person name="Yang P."/>
            <person name="Bao Y."/>
            <person name="Zhao W."/>
            <person name="Wang W."/>
            <person name="Lu H."/>
            <person name="Wang Q."/>
            <person name="Cui N."/>
            <person name="Li J."/>
            <person name="Chen X."/>
            <person name="Luo L."/>
            <person name="Yu J."/>
            <person name="Kang L."/>
            <person name="Cui F."/>
        </authorList>
    </citation>
    <scope>NUCLEOTIDE SEQUENCE [LARGE SCALE GENOMIC DNA]</scope>
    <source>
        <strain evidence="1">Lst14</strain>
    </source>
</reference>
<sequence>MTIQVVITGVTMKRAFIMNHQQRRHMKEWLAALSHIKRQLKFSSHALMKLDDIPINSEKDHAWQGNGSARSKAGACICGAAKPPVTTFLYPRPLSYQTTK</sequence>
<dbReference type="AlphaFoldDB" id="A0A482WIP7"/>
<evidence type="ECO:0000313" key="1">
    <source>
        <dbReference type="EMBL" id="RZF33394.1"/>
    </source>
</evidence>
<dbReference type="Proteomes" id="UP000291343">
    <property type="component" value="Unassembled WGS sequence"/>
</dbReference>
<accession>A0A482WIP7</accession>